<comment type="subcellular location">
    <subcellularLocation>
        <location evidence="1">Mitochondrion</location>
    </subcellularLocation>
</comment>
<sequence>AKSRIINVRLISMAMTGYFYTFTRPRTSLPMSMLKYDPIVRRKVLFLEQKRKGRS</sequence>
<evidence type="ECO:0000256" key="7">
    <source>
        <dbReference type="SAM" id="Phobius"/>
    </source>
</evidence>
<dbReference type="GO" id="GO:0006412">
    <property type="term" value="P:translation"/>
    <property type="evidence" value="ECO:0007669"/>
    <property type="project" value="InterPro"/>
</dbReference>
<proteinExistence type="inferred from homology"/>
<evidence type="ECO:0000256" key="2">
    <source>
        <dbReference type="ARBA" id="ARBA00007596"/>
    </source>
</evidence>
<dbReference type="HOGENOM" id="CLU_190949_1_2_1"/>
<dbReference type="GO" id="GO:1990904">
    <property type="term" value="C:ribonucleoprotein complex"/>
    <property type="evidence" value="ECO:0007669"/>
    <property type="project" value="UniProtKB-KW"/>
</dbReference>
<keyword evidence="7" id="KW-1133">Transmembrane helix</keyword>
<dbReference type="GO" id="GO:0003735">
    <property type="term" value="F:structural constituent of ribosome"/>
    <property type="evidence" value="ECO:0007669"/>
    <property type="project" value="InterPro"/>
</dbReference>
<dbReference type="InterPro" id="IPR052008">
    <property type="entry name" value="Mitoribosomal_protein_bL33"/>
</dbReference>
<name>F8MXP9_NEUT8</name>
<evidence type="ECO:0000256" key="3">
    <source>
        <dbReference type="ARBA" id="ARBA00022980"/>
    </source>
</evidence>
<evidence type="ECO:0000256" key="1">
    <source>
        <dbReference type="ARBA" id="ARBA00004173"/>
    </source>
</evidence>
<accession>F8MXP9</accession>
<organism evidence="8 9">
    <name type="scientific">Neurospora tetrasperma (strain FGSC 2508 / ATCC MYA-4615 / P0657)</name>
    <dbReference type="NCBI Taxonomy" id="510951"/>
    <lineage>
        <taxon>Eukaryota</taxon>
        <taxon>Fungi</taxon>
        <taxon>Dikarya</taxon>
        <taxon>Ascomycota</taxon>
        <taxon>Pezizomycotina</taxon>
        <taxon>Sordariomycetes</taxon>
        <taxon>Sordariomycetidae</taxon>
        <taxon>Sordariales</taxon>
        <taxon>Sordariaceae</taxon>
        <taxon>Neurospora</taxon>
    </lineage>
</organism>
<keyword evidence="7" id="KW-0812">Transmembrane</keyword>
<dbReference type="RefSeq" id="XP_009853822.1">
    <property type="nucleotide sequence ID" value="XM_009855520.1"/>
</dbReference>
<dbReference type="SUPFAM" id="SSF57829">
    <property type="entry name" value="Zn-binding ribosomal proteins"/>
    <property type="match status" value="1"/>
</dbReference>
<dbReference type="EMBL" id="GL891307">
    <property type="protein sequence ID" value="EGO54520.1"/>
    <property type="molecule type" value="Genomic_DNA"/>
</dbReference>
<keyword evidence="7" id="KW-0472">Membrane</keyword>
<dbReference type="OrthoDB" id="275534at2759"/>
<dbReference type="NCBIfam" id="TIGR01023">
    <property type="entry name" value="rpmG_bact"/>
    <property type="match status" value="1"/>
</dbReference>
<evidence type="ECO:0000256" key="4">
    <source>
        <dbReference type="ARBA" id="ARBA00023128"/>
    </source>
</evidence>
<keyword evidence="3" id="KW-0689">Ribosomal protein</keyword>
<dbReference type="VEuPathDB" id="FungiDB:NEUTE1DRAFT_48634"/>
<dbReference type="KEGG" id="nte:NEUTE1DRAFT48634"/>
<dbReference type="PANTHER" id="PTHR47037">
    <property type="entry name" value="39S RIBOSOMAL PROTEIN L33, MITOCHONDRIAL"/>
    <property type="match status" value="1"/>
</dbReference>
<dbReference type="GeneID" id="20828170"/>
<evidence type="ECO:0000313" key="9">
    <source>
        <dbReference type="Proteomes" id="UP000008065"/>
    </source>
</evidence>
<comment type="similarity">
    <text evidence="2">Belongs to the bacterial ribosomal protein bL33 family.</text>
</comment>
<keyword evidence="9" id="KW-1185">Reference proteome</keyword>
<dbReference type="GO" id="GO:0005739">
    <property type="term" value="C:mitochondrion"/>
    <property type="evidence" value="ECO:0007669"/>
    <property type="project" value="UniProtKB-SubCell"/>
</dbReference>
<dbReference type="PANTHER" id="PTHR47037:SF1">
    <property type="entry name" value="LARGE RIBOSOMAL SUBUNIT PROTEIN BL33M"/>
    <property type="match status" value="1"/>
</dbReference>
<dbReference type="InterPro" id="IPR001705">
    <property type="entry name" value="Ribosomal_bL33"/>
</dbReference>
<feature type="non-terminal residue" evidence="8">
    <location>
        <position position="1"/>
    </location>
</feature>
<feature type="transmembrane region" description="Helical" evidence="7">
    <location>
        <begin position="6"/>
        <end position="23"/>
    </location>
</feature>
<dbReference type="Pfam" id="PF00471">
    <property type="entry name" value="Ribosomal_L33"/>
    <property type="match status" value="1"/>
</dbReference>
<dbReference type="AlphaFoldDB" id="F8MXP9"/>
<keyword evidence="5" id="KW-0687">Ribonucleoprotein</keyword>
<dbReference type="GO" id="GO:0005840">
    <property type="term" value="C:ribosome"/>
    <property type="evidence" value="ECO:0007669"/>
    <property type="project" value="UniProtKB-KW"/>
</dbReference>
<dbReference type="Gene3D" id="2.20.28.120">
    <property type="entry name" value="Ribosomal protein L33"/>
    <property type="match status" value="1"/>
</dbReference>
<dbReference type="Proteomes" id="UP000008065">
    <property type="component" value="Unassembled WGS sequence"/>
</dbReference>
<keyword evidence="4" id="KW-0496">Mitochondrion</keyword>
<evidence type="ECO:0000256" key="5">
    <source>
        <dbReference type="ARBA" id="ARBA00023274"/>
    </source>
</evidence>
<evidence type="ECO:0000256" key="6">
    <source>
        <dbReference type="ARBA" id="ARBA00035275"/>
    </source>
</evidence>
<evidence type="ECO:0000313" key="8">
    <source>
        <dbReference type="EMBL" id="EGO54520.1"/>
    </source>
</evidence>
<gene>
    <name evidence="8" type="ORF">NEUTE1DRAFT_48634</name>
</gene>
<protein>
    <recommendedName>
        <fullName evidence="6">Large ribosomal subunit protein bL33m</fullName>
    </recommendedName>
</protein>
<reference evidence="9" key="1">
    <citation type="journal article" date="2011" name="Genetics">
        <title>Massive changes in genome architecture accompany the transition to self-fertility in the filamentous fungus Neurospora tetrasperma.</title>
        <authorList>
            <person name="Ellison C.E."/>
            <person name="Stajich J.E."/>
            <person name="Jacobson D.J."/>
            <person name="Natvig D.O."/>
            <person name="Lapidus A."/>
            <person name="Foster B."/>
            <person name="Aerts A."/>
            <person name="Riley R."/>
            <person name="Lindquist E.A."/>
            <person name="Grigoriev I.V."/>
            <person name="Taylor J.W."/>
        </authorList>
    </citation>
    <scope>NUCLEOTIDE SEQUENCE [LARGE SCALE GENOMIC DNA]</scope>
    <source>
        <strain evidence="9">FGSC 2508 / P0657</strain>
    </source>
</reference>
<dbReference type="InterPro" id="IPR011332">
    <property type="entry name" value="Ribosomal_zn-bd"/>
</dbReference>
<dbReference type="InterPro" id="IPR038584">
    <property type="entry name" value="Ribosomal_bL33_sf"/>
</dbReference>